<protein>
    <submittedName>
        <fullName evidence="5">Uncharacterized protein</fullName>
    </submittedName>
</protein>
<proteinExistence type="inferred from homology"/>
<accession>R7WD93</accession>
<name>R7WD93_AEGTA</name>
<dbReference type="PANTHER" id="PTHR36427">
    <property type="entry name" value="54S RIBOSOMAL PROTEIN L1, MITOCHONDRIAL"/>
    <property type="match status" value="1"/>
</dbReference>
<sequence length="205" mass="22054">MATAAACASSLLAPPSASCAAGPAASGALFPTSVPSLRAYPRLLLAFRRPAAAAVADPQGAAVLEEEEDEAPVQFDDIDEDYEDGYGGRGPRSRPPPARAPARPLSRSSATASKRYLEIQKLRESKKEYDVPMAISLMKQVANTRFVESAEAHFRMNLDPKYNDQQLRATAIDEFKKGQLAGPCTPRLPSPAVSFFDARKLFDGI</sequence>
<dbReference type="PANTHER" id="PTHR36427:SF3">
    <property type="entry name" value="LARGE RIBOSOMAL SUBUNIT PROTEIN UL1M"/>
    <property type="match status" value="1"/>
</dbReference>
<feature type="compositionally biased region" description="Low complexity" evidence="4">
    <location>
        <begin position="100"/>
        <end position="111"/>
    </location>
</feature>
<keyword evidence="2" id="KW-0689">Ribosomal protein</keyword>
<reference evidence="5" key="1">
    <citation type="submission" date="2015-06" db="UniProtKB">
        <authorList>
            <consortium name="EnsemblPlants"/>
        </authorList>
    </citation>
    <scope>IDENTIFICATION</scope>
</reference>
<organism evidence="5">
    <name type="scientific">Aegilops tauschii</name>
    <name type="common">Tausch's goatgrass</name>
    <name type="synonym">Aegilops squarrosa</name>
    <dbReference type="NCBI Taxonomy" id="37682"/>
    <lineage>
        <taxon>Eukaryota</taxon>
        <taxon>Viridiplantae</taxon>
        <taxon>Streptophyta</taxon>
        <taxon>Embryophyta</taxon>
        <taxon>Tracheophyta</taxon>
        <taxon>Spermatophyta</taxon>
        <taxon>Magnoliopsida</taxon>
        <taxon>Liliopsida</taxon>
        <taxon>Poales</taxon>
        <taxon>Poaceae</taxon>
        <taxon>BOP clade</taxon>
        <taxon>Pooideae</taxon>
        <taxon>Triticodae</taxon>
        <taxon>Triticeae</taxon>
        <taxon>Triticinae</taxon>
        <taxon>Aegilops</taxon>
    </lineage>
</organism>
<evidence type="ECO:0000256" key="3">
    <source>
        <dbReference type="ARBA" id="ARBA00023274"/>
    </source>
</evidence>
<dbReference type="Gene3D" id="3.30.190.20">
    <property type="match status" value="1"/>
</dbReference>
<dbReference type="InterPro" id="IPR023674">
    <property type="entry name" value="Ribosomal_uL1-like"/>
</dbReference>
<keyword evidence="3" id="KW-0687">Ribonucleoprotein</keyword>
<dbReference type="SUPFAM" id="SSF56808">
    <property type="entry name" value="Ribosomal protein L1"/>
    <property type="match status" value="1"/>
</dbReference>
<evidence type="ECO:0000256" key="1">
    <source>
        <dbReference type="ARBA" id="ARBA00010531"/>
    </source>
</evidence>
<dbReference type="GO" id="GO:1990904">
    <property type="term" value="C:ribonucleoprotein complex"/>
    <property type="evidence" value="ECO:0007669"/>
    <property type="project" value="UniProtKB-KW"/>
</dbReference>
<dbReference type="EnsemblPlants" id="EMT20686">
    <property type="protein sequence ID" value="EMT20686"/>
    <property type="gene ID" value="F775_43982"/>
</dbReference>
<dbReference type="AlphaFoldDB" id="R7WD93"/>
<comment type="similarity">
    <text evidence="1">Belongs to the universal ribosomal protein uL1 family.</text>
</comment>
<evidence type="ECO:0000256" key="4">
    <source>
        <dbReference type="SAM" id="MobiDB-lite"/>
    </source>
</evidence>
<dbReference type="GO" id="GO:0005840">
    <property type="term" value="C:ribosome"/>
    <property type="evidence" value="ECO:0007669"/>
    <property type="project" value="UniProtKB-KW"/>
</dbReference>
<evidence type="ECO:0000256" key="2">
    <source>
        <dbReference type="ARBA" id="ARBA00022980"/>
    </source>
</evidence>
<feature type="compositionally biased region" description="Acidic residues" evidence="4">
    <location>
        <begin position="64"/>
        <end position="84"/>
    </location>
</feature>
<evidence type="ECO:0000313" key="5">
    <source>
        <dbReference type="EnsemblPlants" id="EMT20686"/>
    </source>
</evidence>
<feature type="region of interest" description="Disordered" evidence="4">
    <location>
        <begin position="59"/>
        <end position="111"/>
    </location>
</feature>